<dbReference type="EMBL" id="CAGKOT010000005">
    <property type="protein sequence ID" value="CAB5342552.1"/>
    <property type="molecule type" value="Genomic_DNA"/>
</dbReference>
<dbReference type="Pfam" id="PF00400">
    <property type="entry name" value="WD40"/>
    <property type="match status" value="3"/>
</dbReference>
<feature type="compositionally biased region" description="Polar residues" evidence="6">
    <location>
        <begin position="479"/>
        <end position="511"/>
    </location>
</feature>
<sequence length="540" mass="59356">MENTVELNVNHLMSLKAARNFYENSQPITACDFDCTGEFCVTASADESINLYNCVQGRSIILKISAHKKLILSKKYGVHLTRFTHRHTDIIYASTKENDTLRYLSLHDNQFIRYFEGHQKRVVSLEMSPVSDQFASGAVNEGVRLWDLRQPTFLGFINIENGRPCIAYDPSGIVLAIGLQNHDNVIKLFDIRKFDQAPFTTLNVIDNYALPSSHPRPPIQPEWTSIKFSNDGDKILVTTSGDVHYVTDAYNTDMKRRLIGHVGLNNALQLLGGEETSWTPDGRFVVGGSQDGMLNFWDIEAPLKNSMILAEGIDSRPIHTLEYHVRPTQVVRFNPAKLMMVSGCTDLTFWLPSFENPDEEKENMADISIPPASNAPQNIAPPSSDSVITMDLNYNQSTINNSNGSYDNATGGTVGIVSTTDFSEKNDDNNNNNDKNNDNDNENNNNNGGGGNESASLLNTSSPPSAVPPPTTSGDDGDNNFTNVIDNGNIENTGEITTSDISTSEANQMVISSNEPENNQSSEAQGPSSDGGEIDIMKTD</sequence>
<evidence type="ECO:0000256" key="1">
    <source>
        <dbReference type="ARBA" id="ARBA00004123"/>
    </source>
</evidence>
<dbReference type="AlphaFoldDB" id="A0A915YUH5"/>
<dbReference type="SMART" id="SM00320">
    <property type="entry name" value="WD40"/>
    <property type="match status" value="4"/>
</dbReference>
<keyword evidence="3" id="KW-0677">Repeat</keyword>
<dbReference type="OrthoDB" id="27537at2759"/>
<dbReference type="PANTHER" id="PTHR19861:SF0">
    <property type="entry name" value="WD REPEAT-CONTAINING PROTEIN 82"/>
    <property type="match status" value="1"/>
</dbReference>
<keyword evidence="4" id="KW-0539">Nucleus</keyword>
<dbReference type="PANTHER" id="PTHR19861">
    <property type="entry name" value="WD40 REPEAT PROTEIN SWD2"/>
    <property type="match status" value="1"/>
</dbReference>
<evidence type="ECO:0000256" key="2">
    <source>
        <dbReference type="ARBA" id="ARBA00022574"/>
    </source>
</evidence>
<dbReference type="GO" id="GO:0048188">
    <property type="term" value="C:Set1C/COMPASS complex"/>
    <property type="evidence" value="ECO:0007669"/>
    <property type="project" value="TreeGrafter"/>
</dbReference>
<evidence type="ECO:0000256" key="4">
    <source>
        <dbReference type="ARBA" id="ARBA00023242"/>
    </source>
</evidence>
<dbReference type="PROSITE" id="PS00678">
    <property type="entry name" value="WD_REPEATS_1"/>
    <property type="match status" value="1"/>
</dbReference>
<keyword evidence="2 5" id="KW-0853">WD repeat</keyword>
<reference evidence="7" key="1">
    <citation type="submission" date="2020-05" db="EMBL/GenBank/DDBJ databases">
        <authorList>
            <person name="Rincon C."/>
            <person name="Sanders R I."/>
            <person name="Robbins C."/>
            <person name="Chaturvedi A."/>
        </authorList>
    </citation>
    <scope>NUCLEOTIDE SEQUENCE</scope>
    <source>
        <strain evidence="7">CHB12</strain>
    </source>
</reference>
<feature type="compositionally biased region" description="Polar residues" evidence="6">
    <location>
        <begin position="374"/>
        <end position="386"/>
    </location>
</feature>
<evidence type="ECO:0000256" key="6">
    <source>
        <dbReference type="SAM" id="MobiDB-lite"/>
    </source>
</evidence>
<evidence type="ECO:0008006" key="9">
    <source>
        <dbReference type="Google" id="ProtNLM"/>
    </source>
</evidence>
<dbReference type="InterPro" id="IPR037867">
    <property type="entry name" value="Swd2/WDR82"/>
</dbReference>
<dbReference type="InterPro" id="IPR019775">
    <property type="entry name" value="WD40_repeat_CS"/>
</dbReference>
<dbReference type="GO" id="GO:0003682">
    <property type="term" value="F:chromatin binding"/>
    <property type="evidence" value="ECO:0007669"/>
    <property type="project" value="TreeGrafter"/>
</dbReference>
<dbReference type="InterPro" id="IPR001680">
    <property type="entry name" value="WD40_rpt"/>
</dbReference>
<evidence type="ECO:0000313" key="7">
    <source>
        <dbReference type="EMBL" id="CAB5342552.1"/>
    </source>
</evidence>
<organism evidence="7 8">
    <name type="scientific">Rhizophagus irregularis</name>
    <dbReference type="NCBI Taxonomy" id="588596"/>
    <lineage>
        <taxon>Eukaryota</taxon>
        <taxon>Fungi</taxon>
        <taxon>Fungi incertae sedis</taxon>
        <taxon>Mucoromycota</taxon>
        <taxon>Glomeromycotina</taxon>
        <taxon>Glomeromycetes</taxon>
        <taxon>Glomerales</taxon>
        <taxon>Glomeraceae</taxon>
        <taxon>Rhizophagus</taxon>
    </lineage>
</organism>
<dbReference type="PROSITE" id="PS50294">
    <property type="entry name" value="WD_REPEATS_REGION"/>
    <property type="match status" value="1"/>
</dbReference>
<protein>
    <recommendedName>
        <fullName evidence="9">WD40 repeat-like protein</fullName>
    </recommendedName>
</protein>
<feature type="region of interest" description="Disordered" evidence="6">
    <location>
        <begin position="417"/>
        <end position="540"/>
    </location>
</feature>
<dbReference type="PROSITE" id="PS50082">
    <property type="entry name" value="WD_REPEATS_2"/>
    <property type="match status" value="2"/>
</dbReference>
<feature type="repeat" description="WD" evidence="5">
    <location>
        <begin position="115"/>
        <end position="149"/>
    </location>
</feature>
<name>A0A915YUH5_9GLOM</name>
<feature type="repeat" description="WD" evidence="5">
    <location>
        <begin position="277"/>
        <end position="300"/>
    </location>
</feature>
<feature type="region of interest" description="Disordered" evidence="6">
    <location>
        <begin position="367"/>
        <end position="386"/>
    </location>
</feature>
<evidence type="ECO:0000256" key="3">
    <source>
        <dbReference type="ARBA" id="ARBA00022737"/>
    </source>
</evidence>
<accession>A0A915YUH5</accession>
<comment type="caution">
    <text evidence="7">The sequence shown here is derived from an EMBL/GenBank/DDBJ whole genome shotgun (WGS) entry which is preliminary data.</text>
</comment>
<proteinExistence type="predicted"/>
<evidence type="ECO:0000256" key="5">
    <source>
        <dbReference type="PROSITE-ProRule" id="PRU00221"/>
    </source>
</evidence>
<dbReference type="Proteomes" id="UP000684084">
    <property type="component" value="Unassembled WGS sequence"/>
</dbReference>
<gene>
    <name evidence="7" type="ORF">CHRIB12_LOCUS3776</name>
</gene>
<comment type="subcellular location">
    <subcellularLocation>
        <location evidence="1">Nucleus</location>
    </subcellularLocation>
</comment>
<dbReference type="VEuPathDB" id="FungiDB:RhiirFUN_024560"/>
<feature type="compositionally biased region" description="Low complexity" evidence="6">
    <location>
        <begin position="512"/>
        <end position="523"/>
    </location>
</feature>
<evidence type="ECO:0000313" key="8">
    <source>
        <dbReference type="Proteomes" id="UP000684084"/>
    </source>
</evidence>